<keyword evidence="4" id="KW-0804">Transcription</keyword>
<dbReference type="InterPro" id="IPR036955">
    <property type="entry name" value="AP2/ERF_dom_sf"/>
</dbReference>
<comment type="caution">
    <text evidence="9">The sequence shown here is derived from an EMBL/GenBank/DDBJ whole genome shotgun (WGS) entry which is preliminary data.</text>
</comment>
<evidence type="ECO:0000256" key="5">
    <source>
        <dbReference type="ARBA" id="ARBA00023242"/>
    </source>
</evidence>
<accession>A0A835RUY1</accession>
<evidence type="ECO:0000256" key="1">
    <source>
        <dbReference type="ARBA" id="ARBA00004123"/>
    </source>
</evidence>
<feature type="domain" description="AP2/ERF" evidence="8">
    <location>
        <begin position="16"/>
        <end position="116"/>
    </location>
</feature>
<gene>
    <name evidence="9" type="ORF">HPP92_001939</name>
</gene>
<dbReference type="GO" id="GO:0005634">
    <property type="term" value="C:nucleus"/>
    <property type="evidence" value="ECO:0007669"/>
    <property type="project" value="UniProtKB-SubCell"/>
</dbReference>
<protein>
    <recommendedName>
        <fullName evidence="8">AP2/ERF domain-containing protein</fullName>
    </recommendedName>
</protein>
<dbReference type="PANTHER" id="PTHR32467:SF218">
    <property type="entry name" value="AP2-LIKE ETHYLENE-RESPONSIVE TRANSCRIPTION FACTOR PLT2"/>
    <property type="match status" value="1"/>
</dbReference>
<evidence type="ECO:0000256" key="4">
    <source>
        <dbReference type="ARBA" id="ARBA00023163"/>
    </source>
</evidence>
<sequence length="307" mass="33957">MAKTARAMGSSQRTSVYRGVTRLPIRSGACVFAGIGGRGRFEAHLWDNSCRVEGQKRKGRQVRRAMCFARHVIRCMNIYGCCDGPTGLGCVGPVGGYDTEERAAKSYDLAALKYWACCQDKLSPVKKLLQRDGGDAEHDEARVHCIFLRRRSSAFSRVLQSIEESPGTPAWSLAGENRSCSWQQRPLLRHICHRKKRLRRHMMLPPSNLGAPMRLRISNSADTTWTPLQTRSYQLVRLQKNEASPPCLQQLSACISDVLMPEQICCSGSNAPPNDLLQLKSSSTQPAPAHFTARPMGANAQSSASRA</sequence>
<keyword evidence="5" id="KW-0539">Nucleus</keyword>
<organism evidence="9 10">
    <name type="scientific">Vanilla planifolia</name>
    <name type="common">Vanilla</name>
    <dbReference type="NCBI Taxonomy" id="51239"/>
    <lineage>
        <taxon>Eukaryota</taxon>
        <taxon>Viridiplantae</taxon>
        <taxon>Streptophyta</taxon>
        <taxon>Embryophyta</taxon>
        <taxon>Tracheophyta</taxon>
        <taxon>Spermatophyta</taxon>
        <taxon>Magnoliopsida</taxon>
        <taxon>Liliopsida</taxon>
        <taxon>Asparagales</taxon>
        <taxon>Orchidaceae</taxon>
        <taxon>Vanilloideae</taxon>
        <taxon>Vanilleae</taxon>
        <taxon>Vanilla</taxon>
    </lineage>
</organism>
<dbReference type="OrthoDB" id="776475at2759"/>
<dbReference type="PANTHER" id="PTHR32467">
    <property type="entry name" value="AP2-LIKE ETHYLENE-RESPONSIVE TRANSCRIPTION FACTOR"/>
    <property type="match status" value="1"/>
</dbReference>
<comment type="similarity">
    <text evidence="6">Belongs to the AP2/ERF transcription factor family. AP2 subfamily.</text>
</comment>
<evidence type="ECO:0000256" key="2">
    <source>
        <dbReference type="ARBA" id="ARBA00023015"/>
    </source>
</evidence>
<dbReference type="Gene3D" id="3.30.730.10">
    <property type="entry name" value="AP2/ERF domain"/>
    <property type="match status" value="1"/>
</dbReference>
<name>A0A835RUY1_VANPL</name>
<comment type="subcellular location">
    <subcellularLocation>
        <location evidence="1">Nucleus</location>
    </subcellularLocation>
</comment>
<dbReference type="InterPro" id="IPR001471">
    <property type="entry name" value="AP2/ERF_dom"/>
</dbReference>
<feature type="region of interest" description="Disordered" evidence="7">
    <location>
        <begin position="280"/>
        <end position="307"/>
    </location>
</feature>
<proteinExistence type="inferred from homology"/>
<evidence type="ECO:0000256" key="6">
    <source>
        <dbReference type="ARBA" id="ARBA00037973"/>
    </source>
</evidence>
<dbReference type="PROSITE" id="PS51032">
    <property type="entry name" value="AP2_ERF"/>
    <property type="match status" value="1"/>
</dbReference>
<evidence type="ECO:0000313" key="10">
    <source>
        <dbReference type="Proteomes" id="UP000636800"/>
    </source>
</evidence>
<evidence type="ECO:0000259" key="8">
    <source>
        <dbReference type="PROSITE" id="PS51032"/>
    </source>
</evidence>
<evidence type="ECO:0000256" key="7">
    <source>
        <dbReference type="SAM" id="MobiDB-lite"/>
    </source>
</evidence>
<dbReference type="Proteomes" id="UP000636800">
    <property type="component" value="Chromosome 1"/>
</dbReference>
<evidence type="ECO:0000313" key="9">
    <source>
        <dbReference type="EMBL" id="KAG0497248.1"/>
    </source>
</evidence>
<keyword evidence="2" id="KW-0805">Transcription regulation</keyword>
<reference evidence="9 10" key="1">
    <citation type="journal article" date="2020" name="Nat. Food">
        <title>A phased Vanilla planifolia genome enables genetic improvement of flavour and production.</title>
        <authorList>
            <person name="Hasing T."/>
            <person name="Tang H."/>
            <person name="Brym M."/>
            <person name="Khazi F."/>
            <person name="Huang T."/>
            <person name="Chambers A.H."/>
        </authorList>
    </citation>
    <scope>NUCLEOTIDE SEQUENCE [LARGE SCALE GENOMIC DNA]</scope>
    <source>
        <tissue evidence="9">Leaf</tissue>
    </source>
</reference>
<evidence type="ECO:0000256" key="3">
    <source>
        <dbReference type="ARBA" id="ARBA00023125"/>
    </source>
</evidence>
<keyword evidence="3" id="KW-0238">DNA-binding</keyword>
<dbReference type="GO" id="GO:0003700">
    <property type="term" value="F:DNA-binding transcription factor activity"/>
    <property type="evidence" value="ECO:0007669"/>
    <property type="project" value="InterPro"/>
</dbReference>
<keyword evidence="10" id="KW-1185">Reference proteome</keyword>
<dbReference type="AlphaFoldDB" id="A0A835RUY1"/>
<dbReference type="EMBL" id="JADCNL010000001">
    <property type="protein sequence ID" value="KAG0497248.1"/>
    <property type="molecule type" value="Genomic_DNA"/>
</dbReference>
<dbReference type="GO" id="GO:0003677">
    <property type="term" value="F:DNA binding"/>
    <property type="evidence" value="ECO:0007669"/>
    <property type="project" value="UniProtKB-KW"/>
</dbReference>